<comment type="caution">
    <text evidence="3">The sequence shown here is derived from an EMBL/GenBank/DDBJ whole genome shotgun (WGS) entry which is preliminary data.</text>
</comment>
<dbReference type="InterPro" id="IPR014044">
    <property type="entry name" value="CAP_dom"/>
</dbReference>
<keyword evidence="1" id="KW-0732">Signal</keyword>
<organism evidence="3 4">
    <name type="scientific">Fodinicurvata halophila</name>
    <dbReference type="NCBI Taxonomy" id="1419723"/>
    <lineage>
        <taxon>Bacteria</taxon>
        <taxon>Pseudomonadati</taxon>
        <taxon>Pseudomonadota</taxon>
        <taxon>Alphaproteobacteria</taxon>
        <taxon>Rhodospirillales</taxon>
        <taxon>Rhodovibrionaceae</taxon>
        <taxon>Fodinicurvata</taxon>
    </lineage>
</organism>
<dbReference type="EMBL" id="JBHSCW010000003">
    <property type="protein sequence ID" value="MFC4351107.1"/>
    <property type="molecule type" value="Genomic_DNA"/>
</dbReference>
<evidence type="ECO:0000256" key="1">
    <source>
        <dbReference type="SAM" id="SignalP"/>
    </source>
</evidence>
<gene>
    <name evidence="3" type="ORF">ACFOW6_06070</name>
</gene>
<evidence type="ECO:0000259" key="2">
    <source>
        <dbReference type="Pfam" id="PF00188"/>
    </source>
</evidence>
<sequence>MPKFLYLLVLILLPIAPATAEPVETLMDLVNEYREQADLPPVRLDAQLSRIAERHNSDMAERGYFAHCSPDGDCLAERLQEQGYQARLWAENLAAGQATPQDVLQAWHESPAHRKNLRLREATRAGLSIDHHRSEKIASPLWTLILTRPR</sequence>
<feature type="domain" description="SCP" evidence="2">
    <location>
        <begin position="28"/>
        <end position="131"/>
    </location>
</feature>
<evidence type="ECO:0000313" key="3">
    <source>
        <dbReference type="EMBL" id="MFC4351107.1"/>
    </source>
</evidence>
<proteinExistence type="predicted"/>
<reference evidence="4" key="1">
    <citation type="journal article" date="2019" name="Int. J. Syst. Evol. Microbiol.">
        <title>The Global Catalogue of Microorganisms (GCM) 10K type strain sequencing project: providing services to taxonomists for standard genome sequencing and annotation.</title>
        <authorList>
            <consortium name="The Broad Institute Genomics Platform"/>
            <consortium name="The Broad Institute Genome Sequencing Center for Infectious Disease"/>
            <person name="Wu L."/>
            <person name="Ma J."/>
        </authorList>
    </citation>
    <scope>NUCLEOTIDE SEQUENCE [LARGE SCALE GENOMIC DNA]</scope>
    <source>
        <strain evidence="4">CECT 8472</strain>
    </source>
</reference>
<accession>A0ABV8UIV9</accession>
<dbReference type="Proteomes" id="UP001595799">
    <property type="component" value="Unassembled WGS sequence"/>
</dbReference>
<name>A0ABV8UIV9_9PROT</name>
<dbReference type="SUPFAM" id="SSF55797">
    <property type="entry name" value="PR-1-like"/>
    <property type="match status" value="1"/>
</dbReference>
<keyword evidence="4" id="KW-1185">Reference proteome</keyword>
<feature type="signal peptide" evidence="1">
    <location>
        <begin position="1"/>
        <end position="20"/>
    </location>
</feature>
<dbReference type="Pfam" id="PF00188">
    <property type="entry name" value="CAP"/>
    <property type="match status" value="1"/>
</dbReference>
<dbReference type="InterPro" id="IPR035940">
    <property type="entry name" value="CAP_sf"/>
</dbReference>
<feature type="chain" id="PRO_5046045438" evidence="1">
    <location>
        <begin position="21"/>
        <end position="150"/>
    </location>
</feature>
<dbReference type="Gene3D" id="3.40.33.10">
    <property type="entry name" value="CAP"/>
    <property type="match status" value="1"/>
</dbReference>
<dbReference type="CDD" id="cd05379">
    <property type="entry name" value="CAP_bacterial"/>
    <property type="match status" value="1"/>
</dbReference>
<dbReference type="PANTHER" id="PTHR31157:SF1">
    <property type="entry name" value="SCP DOMAIN-CONTAINING PROTEIN"/>
    <property type="match status" value="1"/>
</dbReference>
<evidence type="ECO:0000313" key="4">
    <source>
        <dbReference type="Proteomes" id="UP001595799"/>
    </source>
</evidence>
<dbReference type="PANTHER" id="PTHR31157">
    <property type="entry name" value="SCP DOMAIN-CONTAINING PROTEIN"/>
    <property type="match status" value="1"/>
</dbReference>
<protein>
    <submittedName>
        <fullName evidence="3">CAP domain-containing protein</fullName>
    </submittedName>
</protein>
<dbReference type="RefSeq" id="WP_382421447.1">
    <property type="nucleotide sequence ID" value="NZ_JBHSCW010000003.1"/>
</dbReference>